<dbReference type="AlphaFoldDB" id="A0A2N9AQ55"/>
<proteinExistence type="predicted"/>
<sequence>MAMRLRRGRARAVPALLLPAHAPGARLPNPIVAAPVDLARSPRRRDRPGVSPEIQLVGRLRGGQCRQTTQERLHPPAENPPDCKALRRHPLWIRIANNAAHRPAPHLWTAYWHEKSAARWDGTWIDSIQVDENLPFSGGEQTSSEREWAGEPAAVRAPKRAVQRPPERLSLERYRGRGSFSVRARWGPPSHHQV</sequence>
<reference evidence="3" key="1">
    <citation type="submission" date="2017-10" db="EMBL/GenBank/DDBJ databases">
        <authorList>
            <person name="Regsiter A."/>
            <person name="William W."/>
        </authorList>
    </citation>
    <scope>NUCLEOTIDE SEQUENCE [LARGE SCALE GENOMIC DNA]</scope>
</reference>
<protein>
    <submittedName>
        <fullName evidence="2">Uncharacterized protein</fullName>
    </submittedName>
</protein>
<feature type="region of interest" description="Disordered" evidence="1">
    <location>
        <begin position="136"/>
        <end position="166"/>
    </location>
</feature>
<evidence type="ECO:0000313" key="2">
    <source>
        <dbReference type="EMBL" id="SOR29476.1"/>
    </source>
</evidence>
<dbReference type="EMBL" id="LT962688">
    <property type="protein sequence ID" value="SOR29476.1"/>
    <property type="molecule type" value="Genomic_DNA"/>
</dbReference>
<dbReference type="Proteomes" id="UP000233769">
    <property type="component" value="Chromosome tk0001"/>
</dbReference>
<accession>A0A2N9AQ55</accession>
<evidence type="ECO:0000256" key="1">
    <source>
        <dbReference type="SAM" id="MobiDB-lite"/>
    </source>
</evidence>
<evidence type="ECO:0000313" key="3">
    <source>
        <dbReference type="Proteomes" id="UP000233769"/>
    </source>
</evidence>
<name>A0A2N9AQ55_METEX</name>
<gene>
    <name evidence="2" type="ORF">TK0001_2874</name>
</gene>
<organism evidence="2 3">
    <name type="scientific">Methylorubrum extorquens</name>
    <name type="common">Methylobacterium dichloromethanicum</name>
    <name type="synonym">Methylobacterium extorquens</name>
    <dbReference type="NCBI Taxonomy" id="408"/>
    <lineage>
        <taxon>Bacteria</taxon>
        <taxon>Pseudomonadati</taxon>
        <taxon>Pseudomonadota</taxon>
        <taxon>Alphaproteobacteria</taxon>
        <taxon>Hyphomicrobiales</taxon>
        <taxon>Methylobacteriaceae</taxon>
        <taxon>Methylorubrum</taxon>
    </lineage>
</organism>